<evidence type="ECO:0000313" key="7">
    <source>
        <dbReference type="EMBL" id="KAE9289586.1"/>
    </source>
</evidence>
<evidence type="ECO:0000313" key="2">
    <source>
        <dbReference type="EMBL" id="KAE8974849.1"/>
    </source>
</evidence>
<accession>A0A6A3HW87</accession>
<evidence type="ECO:0000313" key="12">
    <source>
        <dbReference type="Proteomes" id="UP000441208"/>
    </source>
</evidence>
<evidence type="ECO:0000313" key="13">
    <source>
        <dbReference type="Proteomes" id="UP000460718"/>
    </source>
</evidence>
<dbReference type="Proteomes" id="UP000440367">
    <property type="component" value="Unassembled WGS sequence"/>
</dbReference>
<dbReference type="Proteomes" id="UP000460718">
    <property type="component" value="Unassembled WGS sequence"/>
</dbReference>
<sequence length="48" mass="5463">MVHDADRLDFYEALLADDSWDRVLEEGEDDVDPAWVDEAGLKHGAVFE</sequence>
<evidence type="ECO:0000313" key="14">
    <source>
        <dbReference type="Proteomes" id="UP000486351"/>
    </source>
</evidence>
<dbReference type="Proteomes" id="UP000441208">
    <property type="component" value="Unassembled WGS sequence"/>
</dbReference>
<evidence type="ECO:0000313" key="8">
    <source>
        <dbReference type="Proteomes" id="UP000429523"/>
    </source>
</evidence>
<comment type="caution">
    <text evidence="2">The sequence shown here is derived from an EMBL/GenBank/DDBJ whole genome shotgun (WGS) entry which is preliminary data.</text>
</comment>
<organism evidence="2 13">
    <name type="scientific">Phytophthora fragariae</name>
    <dbReference type="NCBI Taxonomy" id="53985"/>
    <lineage>
        <taxon>Eukaryota</taxon>
        <taxon>Sar</taxon>
        <taxon>Stramenopiles</taxon>
        <taxon>Oomycota</taxon>
        <taxon>Peronosporomycetes</taxon>
        <taxon>Peronosporales</taxon>
        <taxon>Peronosporaceae</taxon>
        <taxon>Phytophthora</taxon>
    </lineage>
</organism>
<gene>
    <name evidence="6" type="ORF">PF001_g25170</name>
    <name evidence="5" type="ORF">PF002_g26662</name>
    <name evidence="4" type="ORF">PF006_g24344</name>
    <name evidence="3" type="ORF">PF007_g25899</name>
    <name evidence="7" type="ORF">PF008_g25846</name>
    <name evidence="1" type="ORF">PF009_g25780</name>
    <name evidence="2" type="ORF">PF011_g24705</name>
</gene>
<proteinExistence type="predicted"/>
<evidence type="ECO:0000313" key="10">
    <source>
        <dbReference type="Proteomes" id="UP000440367"/>
    </source>
</evidence>
<dbReference type="Proteomes" id="UP000440732">
    <property type="component" value="Unassembled WGS sequence"/>
</dbReference>
<evidence type="ECO:0000313" key="4">
    <source>
        <dbReference type="EMBL" id="KAE9093873.1"/>
    </source>
</evidence>
<dbReference type="Proteomes" id="UP000486351">
    <property type="component" value="Unassembled WGS sequence"/>
</dbReference>
<evidence type="ECO:0000313" key="1">
    <source>
        <dbReference type="EMBL" id="KAE8923977.1"/>
    </source>
</evidence>
<dbReference type="EMBL" id="QXGF01002624">
    <property type="protein sequence ID" value="KAE8923977.1"/>
    <property type="molecule type" value="Genomic_DNA"/>
</dbReference>
<dbReference type="EMBL" id="QXGA01002662">
    <property type="protein sequence ID" value="KAE9093873.1"/>
    <property type="molecule type" value="Genomic_DNA"/>
</dbReference>
<protein>
    <submittedName>
        <fullName evidence="2">Uncharacterized protein</fullName>
    </submittedName>
</protein>
<dbReference type="EMBL" id="QXFZ01002860">
    <property type="protein sequence ID" value="KAE9073168.1"/>
    <property type="molecule type" value="Genomic_DNA"/>
</dbReference>
<dbReference type="Proteomes" id="UP000429523">
    <property type="component" value="Unassembled WGS sequence"/>
</dbReference>
<evidence type="ECO:0000313" key="11">
    <source>
        <dbReference type="Proteomes" id="UP000440732"/>
    </source>
</evidence>
<evidence type="ECO:0000313" key="5">
    <source>
        <dbReference type="EMBL" id="KAE9183587.1"/>
    </source>
</evidence>
<dbReference type="EMBL" id="QXFY01003016">
    <property type="protein sequence ID" value="KAE9289586.1"/>
    <property type="molecule type" value="Genomic_DNA"/>
</dbReference>
<dbReference type="EMBL" id="QXGE01002898">
    <property type="protein sequence ID" value="KAE9278419.1"/>
    <property type="molecule type" value="Genomic_DNA"/>
</dbReference>
<dbReference type="EMBL" id="QXFW01002857">
    <property type="protein sequence ID" value="KAE8974849.1"/>
    <property type="molecule type" value="Genomic_DNA"/>
</dbReference>
<evidence type="ECO:0000313" key="9">
    <source>
        <dbReference type="Proteomes" id="UP000437068"/>
    </source>
</evidence>
<dbReference type="EMBL" id="QXGD01002833">
    <property type="protein sequence ID" value="KAE9183587.1"/>
    <property type="molecule type" value="Genomic_DNA"/>
</dbReference>
<dbReference type="Proteomes" id="UP000437068">
    <property type="component" value="Unassembled WGS sequence"/>
</dbReference>
<name>A0A6A3HW87_9STRA</name>
<evidence type="ECO:0000313" key="3">
    <source>
        <dbReference type="EMBL" id="KAE9073168.1"/>
    </source>
</evidence>
<dbReference type="AlphaFoldDB" id="A0A6A3HW87"/>
<evidence type="ECO:0000313" key="6">
    <source>
        <dbReference type="EMBL" id="KAE9278419.1"/>
    </source>
</evidence>
<reference evidence="13 14" key="1">
    <citation type="submission" date="2018-09" db="EMBL/GenBank/DDBJ databases">
        <title>Genomic investigation of the strawberry pathogen Phytophthora fragariae indicates pathogenicity is determined by transcriptional variation in three key races.</title>
        <authorList>
            <person name="Adams T.M."/>
            <person name="Armitage A.D."/>
            <person name="Sobczyk M.K."/>
            <person name="Bates H.J."/>
            <person name="Dunwell J.M."/>
            <person name="Nellist C.F."/>
            <person name="Harrison R.J."/>
        </authorList>
    </citation>
    <scope>NUCLEOTIDE SEQUENCE [LARGE SCALE GENOMIC DNA]</scope>
    <source>
        <strain evidence="6 9">A4</strain>
        <strain evidence="5 10">BC-1</strain>
        <strain evidence="4 11">NOV-5</strain>
        <strain evidence="3 12">NOV-71</strain>
        <strain evidence="7 14">NOV-77</strain>
        <strain evidence="1 8">NOV-9</strain>
        <strain evidence="2 13">SCRP245</strain>
    </source>
</reference>